<name>A0A3P6DX08_BRACM</name>
<proteinExistence type="predicted"/>
<accession>A0A3P6DX08</accession>
<reference evidence="1" key="1">
    <citation type="submission" date="2018-11" db="EMBL/GenBank/DDBJ databases">
        <authorList>
            <consortium name="Genoscope - CEA"/>
            <person name="William W."/>
        </authorList>
    </citation>
    <scope>NUCLEOTIDE SEQUENCE</scope>
</reference>
<gene>
    <name evidence="1" type="ORF">BRASC159T45713Z</name>
</gene>
<dbReference type="EMBL" id="LR031696">
    <property type="protein sequence ID" value="VDD26585.1"/>
    <property type="molecule type" value="Genomic_DNA"/>
</dbReference>
<evidence type="ECO:0000313" key="1">
    <source>
        <dbReference type="EMBL" id="VDD26585.1"/>
    </source>
</evidence>
<dbReference type="AlphaFoldDB" id="A0A3P6DX08"/>
<protein>
    <submittedName>
        <fullName evidence="1">Uncharacterized protein</fullName>
    </submittedName>
</protein>
<sequence>MNRVTVKRVVVDPDSTVNLIPMSTRHSKEKIGGALLESPIEFQVVFAPTTYYALLGRL</sequence>
<organism evidence="1">
    <name type="scientific">Brassica campestris</name>
    <name type="common">Field mustard</name>
    <dbReference type="NCBI Taxonomy" id="3711"/>
    <lineage>
        <taxon>Eukaryota</taxon>
        <taxon>Viridiplantae</taxon>
        <taxon>Streptophyta</taxon>
        <taxon>Embryophyta</taxon>
        <taxon>Tracheophyta</taxon>
        <taxon>Spermatophyta</taxon>
        <taxon>Magnoliopsida</taxon>
        <taxon>eudicotyledons</taxon>
        <taxon>Gunneridae</taxon>
        <taxon>Pentapetalae</taxon>
        <taxon>rosids</taxon>
        <taxon>malvids</taxon>
        <taxon>Brassicales</taxon>
        <taxon>Brassicaceae</taxon>
        <taxon>Brassiceae</taxon>
        <taxon>Brassica</taxon>
    </lineage>
</organism>